<feature type="compositionally biased region" description="Basic residues" evidence="15">
    <location>
        <begin position="495"/>
        <end position="510"/>
    </location>
</feature>
<feature type="binding site" evidence="13">
    <location>
        <position position="237"/>
    </location>
    <ligand>
        <name>ATP</name>
        <dbReference type="ChEBI" id="CHEBI:30616"/>
    </ligand>
</feature>
<feature type="binding site" evidence="13">
    <location>
        <position position="167"/>
    </location>
    <ligand>
        <name>ATP</name>
        <dbReference type="ChEBI" id="CHEBI:30616"/>
    </ligand>
</feature>
<dbReference type="InterPro" id="IPR043519">
    <property type="entry name" value="NT_sf"/>
</dbReference>
<dbReference type="Pfam" id="PF20750">
    <property type="entry name" value="PAP_NTPase"/>
    <property type="match status" value="1"/>
</dbReference>
<feature type="binding site" evidence="14">
    <location>
        <position position="167"/>
    </location>
    <ligand>
        <name>Mg(2+)</name>
        <dbReference type="ChEBI" id="CHEBI:18420"/>
        <label>2</label>
        <note>catalytic</note>
    </ligand>
</feature>
<dbReference type="PANTHER" id="PTHR10682">
    <property type="entry name" value="POLY A POLYMERASE"/>
    <property type="match status" value="1"/>
</dbReference>
<dbReference type="InterPro" id="IPR007010">
    <property type="entry name" value="PolA_pol_RNA-bd_dom"/>
</dbReference>
<dbReference type="FunFam" id="1.10.1410.10:FF:000001">
    <property type="entry name" value="Putative poly(A) polymerase gamma"/>
    <property type="match status" value="1"/>
</dbReference>
<dbReference type="GO" id="GO:0005634">
    <property type="term" value="C:nucleus"/>
    <property type="evidence" value="ECO:0007669"/>
    <property type="project" value="UniProtKB-SubCell"/>
</dbReference>
<keyword evidence="4 12" id="KW-0507">mRNA processing</keyword>
<evidence type="ECO:0000256" key="9">
    <source>
        <dbReference type="ARBA" id="ARBA00022842"/>
    </source>
</evidence>
<sequence>MTWTTTNFAYLEDSARKNRYGTTPPISEVEPSSKDEQSTASLNSVMESFDLKVDRAEMEKREIALGDLHQMLTEWVNAMTVKLGMNELATETTALLYTFGSFRLRVYNNRTDIDALCIGPMHVTHSMFFDDLCGNSLKKHPDVEELTMVPEAYVPITKFKFRGISIDLIYAKVAREVLTDDFKISEDKNLRGVDPQSVRSLNGVRVTDMILDLVPNQEVFRTALHFLKLWARRRIIYSNVIGFLGGVSYAILVARICQLYPNSDSSMIVRSFFRFYSSWRFPMPITLNKIVVDNPLGFTVWERHANFYDRMPIITPAYPAMNSTHNVSISTLRVILAELKRANEICKPQIITEDIWRELITESDFFKSHKNFIQVRCSSMSADHQQIWCGWIESRLRRLVMALEDAAFLEAVPFPRSFRHKTASGEICNSFFVAMDIKLPKTGLKPQINISRAVEQFLSFANKPWDQRTEDMEINLNHITQSHLPDFVYKDGKRPTKQKKKKKIKKKRKKEVQPDEESKEDAAAKKLKTGIKSEPLKTEVVPMDDDSLIKPEKTAAAKRKHDSSESEDVPPDVKELKTVS</sequence>
<feature type="region of interest" description="Disordered" evidence="15">
    <location>
        <begin position="487"/>
        <end position="580"/>
    </location>
</feature>
<evidence type="ECO:0000256" key="3">
    <source>
        <dbReference type="ARBA" id="ARBA00010912"/>
    </source>
</evidence>
<keyword evidence="8 12" id="KW-0067">ATP-binding</keyword>
<comment type="cofactor">
    <cofactor evidence="14">
        <name>Mg(2+)</name>
        <dbReference type="ChEBI" id="CHEBI:18420"/>
    </cofactor>
    <text evidence="14">Binds 2 magnesium ions. Also active with manganese.</text>
</comment>
<feature type="binding site" evidence="13">
    <location>
        <begin position="246"/>
        <end position="247"/>
    </location>
    <ligand>
        <name>ATP</name>
        <dbReference type="ChEBI" id="CHEBI:30616"/>
    </ligand>
</feature>
<dbReference type="EC" id="2.7.7.19" evidence="12"/>
<evidence type="ECO:0000256" key="8">
    <source>
        <dbReference type="ARBA" id="ARBA00022840"/>
    </source>
</evidence>
<evidence type="ECO:0000256" key="13">
    <source>
        <dbReference type="PIRSR" id="PIRSR018425-1"/>
    </source>
</evidence>
<organism evidence="20">
    <name type="scientific">Hirondellea gigas</name>
    <dbReference type="NCBI Taxonomy" id="1518452"/>
    <lineage>
        <taxon>Eukaryota</taxon>
        <taxon>Metazoa</taxon>
        <taxon>Ecdysozoa</taxon>
        <taxon>Arthropoda</taxon>
        <taxon>Crustacea</taxon>
        <taxon>Multicrustacea</taxon>
        <taxon>Malacostraca</taxon>
        <taxon>Eumalacostraca</taxon>
        <taxon>Peracarida</taxon>
        <taxon>Amphipoda</taxon>
        <taxon>Amphilochidea</taxon>
        <taxon>Lysianassida</taxon>
        <taxon>Lysianassidira</taxon>
        <taxon>Lysianassoidea</taxon>
        <taxon>Lysianassidae</taxon>
        <taxon>Hirondellea</taxon>
    </lineage>
</organism>
<comment type="subcellular location">
    <subcellularLocation>
        <location evidence="2 12">Nucleus</location>
    </subcellularLocation>
</comment>
<keyword evidence="16" id="KW-0812">Transmembrane</keyword>
<feature type="transmembrane region" description="Helical" evidence="16">
    <location>
        <begin position="235"/>
        <end position="256"/>
    </location>
</feature>
<dbReference type="CDD" id="cd05402">
    <property type="entry name" value="NT_PAP_TUTase"/>
    <property type="match status" value="1"/>
</dbReference>
<comment type="catalytic activity">
    <reaction evidence="11 12">
        <text>RNA(n) + ATP = RNA(n)-3'-adenine ribonucleotide + diphosphate</text>
        <dbReference type="Rhea" id="RHEA:11332"/>
        <dbReference type="Rhea" id="RHEA-COMP:14527"/>
        <dbReference type="Rhea" id="RHEA-COMP:17347"/>
        <dbReference type="ChEBI" id="CHEBI:30616"/>
        <dbReference type="ChEBI" id="CHEBI:33019"/>
        <dbReference type="ChEBI" id="CHEBI:140395"/>
        <dbReference type="ChEBI" id="CHEBI:173115"/>
        <dbReference type="EC" id="2.7.7.19"/>
    </reaction>
</comment>
<evidence type="ECO:0000313" key="20">
    <source>
        <dbReference type="EMBL" id="LAC24963.1"/>
    </source>
</evidence>
<feature type="region of interest" description="Disordered" evidence="15">
    <location>
        <begin position="19"/>
        <end position="40"/>
    </location>
</feature>
<evidence type="ECO:0000256" key="5">
    <source>
        <dbReference type="ARBA" id="ARBA00022679"/>
    </source>
</evidence>
<feature type="binding site" evidence="13">
    <location>
        <begin position="112"/>
        <end position="114"/>
    </location>
    <ligand>
        <name>ATP</name>
        <dbReference type="ChEBI" id="CHEBI:30616"/>
    </ligand>
</feature>
<accession>A0A6A7G4G7</accession>
<evidence type="ECO:0000259" key="18">
    <source>
        <dbReference type="Pfam" id="PF04928"/>
    </source>
</evidence>
<feature type="domain" description="Poly(A) polymerase central" evidence="18">
    <location>
        <begin position="219"/>
        <end position="360"/>
    </location>
</feature>
<dbReference type="FunFam" id="3.30.460.10:FF:000002">
    <property type="entry name" value="Poly(A) polymerase alpha, putative"/>
    <property type="match status" value="1"/>
</dbReference>
<evidence type="ECO:0000256" key="4">
    <source>
        <dbReference type="ARBA" id="ARBA00022664"/>
    </source>
</evidence>
<dbReference type="InterPro" id="IPR014492">
    <property type="entry name" value="PolyA_polymerase"/>
</dbReference>
<dbReference type="GO" id="GO:0006397">
    <property type="term" value="P:mRNA processing"/>
    <property type="evidence" value="ECO:0007669"/>
    <property type="project" value="UniProtKB-KW"/>
</dbReference>
<dbReference type="SUPFAM" id="SSF81631">
    <property type="entry name" value="PAP/OAS1 substrate-binding domain"/>
    <property type="match status" value="1"/>
</dbReference>
<dbReference type="Gene3D" id="1.10.1410.10">
    <property type="match status" value="1"/>
</dbReference>
<dbReference type="PANTHER" id="PTHR10682:SF10">
    <property type="entry name" value="POLYNUCLEOTIDE ADENYLYLTRANSFERASE"/>
    <property type="match status" value="1"/>
</dbReference>
<dbReference type="GO" id="GO:0046872">
    <property type="term" value="F:metal ion binding"/>
    <property type="evidence" value="ECO:0007669"/>
    <property type="project" value="UniProtKB-KW"/>
</dbReference>
<dbReference type="InterPro" id="IPR007012">
    <property type="entry name" value="PolA_pol_cen_dom"/>
</dbReference>
<comment type="similarity">
    <text evidence="3 12">Belongs to the poly(A) polymerase family.</text>
</comment>
<dbReference type="Gene3D" id="3.30.70.590">
    <property type="entry name" value="Poly(A) polymerase predicted RNA binding domain"/>
    <property type="match status" value="1"/>
</dbReference>
<dbReference type="PIRSF" id="PIRSF018425">
    <property type="entry name" value="PolyA_polymerase"/>
    <property type="match status" value="1"/>
</dbReference>
<evidence type="ECO:0000256" key="10">
    <source>
        <dbReference type="ARBA" id="ARBA00023242"/>
    </source>
</evidence>
<feature type="compositionally biased region" description="Basic and acidic residues" evidence="15">
    <location>
        <begin position="571"/>
        <end position="580"/>
    </location>
</feature>
<dbReference type="GO" id="GO:0005524">
    <property type="term" value="F:ATP binding"/>
    <property type="evidence" value="ECO:0007669"/>
    <property type="project" value="UniProtKB-UniRule"/>
</dbReference>
<evidence type="ECO:0000256" key="16">
    <source>
        <dbReference type="SAM" id="Phobius"/>
    </source>
</evidence>
<keyword evidence="5 12" id="KW-0808">Transferase</keyword>
<keyword evidence="7 12" id="KW-0547">Nucleotide-binding</keyword>
<evidence type="ECO:0000256" key="12">
    <source>
        <dbReference type="PIRNR" id="PIRNR018425"/>
    </source>
</evidence>
<dbReference type="EMBL" id="IACT01005820">
    <property type="protein sequence ID" value="LAC24963.1"/>
    <property type="molecule type" value="mRNA"/>
</dbReference>
<dbReference type="InterPro" id="IPR048840">
    <property type="entry name" value="PolA_pol_NTPase"/>
</dbReference>
<dbReference type="GO" id="GO:0031123">
    <property type="term" value="P:RNA 3'-end processing"/>
    <property type="evidence" value="ECO:0007669"/>
    <property type="project" value="InterPro"/>
</dbReference>
<evidence type="ECO:0000256" key="14">
    <source>
        <dbReference type="PIRSR" id="PIRSR018425-2"/>
    </source>
</evidence>
<dbReference type="GO" id="GO:1990817">
    <property type="term" value="F:poly(A) RNA polymerase activity"/>
    <property type="evidence" value="ECO:0007669"/>
    <property type="project" value="UniProtKB-UniRule"/>
</dbReference>
<evidence type="ECO:0000256" key="6">
    <source>
        <dbReference type="ARBA" id="ARBA00022723"/>
    </source>
</evidence>
<dbReference type="SUPFAM" id="SSF55003">
    <property type="entry name" value="PAP/Archaeal CCA-adding enzyme, C-terminal domain"/>
    <property type="match status" value="1"/>
</dbReference>
<dbReference type="Gene3D" id="3.30.460.10">
    <property type="entry name" value="Beta Polymerase, domain 2"/>
    <property type="match status" value="1"/>
</dbReference>
<evidence type="ECO:0000259" key="19">
    <source>
        <dbReference type="Pfam" id="PF20750"/>
    </source>
</evidence>
<feature type="domain" description="Poly(A) polymerase RNA-binding" evidence="17">
    <location>
        <begin position="427"/>
        <end position="495"/>
    </location>
</feature>
<feature type="domain" description="Poly(A) polymerase nucleotidyltransferase" evidence="19">
    <location>
        <begin position="21"/>
        <end position="214"/>
    </location>
</feature>
<dbReference type="InterPro" id="IPR011068">
    <property type="entry name" value="NuclTrfase_I-like_C"/>
</dbReference>
<proteinExistence type="evidence at transcript level"/>
<evidence type="ECO:0000256" key="7">
    <source>
        <dbReference type="ARBA" id="ARBA00022741"/>
    </source>
</evidence>
<name>A0A6A7G4G7_9CRUS</name>
<feature type="binding site" evidence="14">
    <location>
        <position position="112"/>
    </location>
    <ligand>
        <name>Mg(2+)</name>
        <dbReference type="ChEBI" id="CHEBI:18420"/>
        <label>2</label>
        <note>catalytic</note>
    </ligand>
</feature>
<feature type="binding site" evidence="14">
    <location>
        <position position="114"/>
    </location>
    <ligand>
        <name>Mg(2+)</name>
        <dbReference type="ChEBI" id="CHEBI:18420"/>
        <label>1</label>
        <note>catalytic</note>
    </ligand>
</feature>
<comment type="function">
    <text evidence="12">Polymerase that creates the 3'-poly(A) tail of mRNA's.</text>
</comment>
<dbReference type="AlphaFoldDB" id="A0A6A7G4G7"/>
<comment type="cofactor">
    <cofactor evidence="1">
        <name>Mn(2+)</name>
        <dbReference type="ChEBI" id="CHEBI:29035"/>
    </cofactor>
</comment>
<protein>
    <recommendedName>
        <fullName evidence="12">Poly(A) polymerase</fullName>
        <ecNumber evidence="12">2.7.7.19</ecNumber>
    </recommendedName>
</protein>
<dbReference type="Pfam" id="PF04928">
    <property type="entry name" value="PAP_central"/>
    <property type="match status" value="1"/>
</dbReference>
<feature type="binding site" evidence="13">
    <location>
        <position position="228"/>
    </location>
    <ligand>
        <name>ATP</name>
        <dbReference type="ChEBI" id="CHEBI:30616"/>
    </ligand>
</feature>
<keyword evidence="6 14" id="KW-0479">Metal-binding</keyword>
<keyword evidence="9 14" id="KW-0460">Magnesium</keyword>
<feature type="binding site" evidence="14">
    <location>
        <position position="112"/>
    </location>
    <ligand>
        <name>Mg(2+)</name>
        <dbReference type="ChEBI" id="CHEBI:18420"/>
        <label>1</label>
        <note>catalytic</note>
    </ligand>
</feature>
<evidence type="ECO:0000256" key="11">
    <source>
        <dbReference type="ARBA" id="ARBA00048830"/>
    </source>
</evidence>
<evidence type="ECO:0000256" key="15">
    <source>
        <dbReference type="SAM" id="MobiDB-lite"/>
    </source>
</evidence>
<keyword evidence="16" id="KW-1133">Transmembrane helix</keyword>
<feature type="domain" description="Poly(A) polymerase RNA-binding" evidence="17">
    <location>
        <begin position="364"/>
        <end position="421"/>
    </location>
</feature>
<dbReference type="Pfam" id="PF04926">
    <property type="entry name" value="PAP_RNA-bind"/>
    <property type="match status" value="2"/>
</dbReference>
<dbReference type="GO" id="GO:0003723">
    <property type="term" value="F:RNA binding"/>
    <property type="evidence" value="ECO:0007669"/>
    <property type="project" value="UniProtKB-UniRule"/>
</dbReference>
<evidence type="ECO:0000259" key="17">
    <source>
        <dbReference type="Pfam" id="PF04926"/>
    </source>
</evidence>
<evidence type="ECO:0000256" key="1">
    <source>
        <dbReference type="ARBA" id="ARBA00001936"/>
    </source>
</evidence>
<reference evidence="20" key="1">
    <citation type="submission" date="2017-11" db="EMBL/GenBank/DDBJ databases">
        <title>The sensing device of the deep-sea amphipod.</title>
        <authorList>
            <person name="Kobayashi H."/>
            <person name="Nagahama T."/>
            <person name="Arai W."/>
            <person name="Sasagawa Y."/>
            <person name="Umeda M."/>
            <person name="Hayashi T."/>
            <person name="Nikaido I."/>
            <person name="Watanabe H."/>
            <person name="Oguri K."/>
            <person name="Kitazato H."/>
            <person name="Fujioka K."/>
            <person name="Kido Y."/>
            <person name="Takami H."/>
        </authorList>
    </citation>
    <scope>NUCLEOTIDE SEQUENCE</scope>
    <source>
        <tissue evidence="20">Whole body</tissue>
    </source>
</reference>
<keyword evidence="16" id="KW-0472">Membrane</keyword>
<keyword evidence="10 12" id="KW-0539">Nucleus</keyword>
<dbReference type="SUPFAM" id="SSF81301">
    <property type="entry name" value="Nucleotidyltransferase"/>
    <property type="match status" value="1"/>
</dbReference>
<feature type="binding site" evidence="14">
    <location>
        <position position="114"/>
    </location>
    <ligand>
        <name>Mg(2+)</name>
        <dbReference type="ChEBI" id="CHEBI:18420"/>
        <label>2</label>
        <note>catalytic</note>
    </ligand>
</feature>
<evidence type="ECO:0000256" key="2">
    <source>
        <dbReference type="ARBA" id="ARBA00004123"/>
    </source>
</evidence>
<feature type="binding site" evidence="13">
    <location>
        <begin position="99"/>
        <end position="101"/>
    </location>
    <ligand>
        <name>ATP</name>
        <dbReference type="ChEBI" id="CHEBI:30616"/>
    </ligand>
</feature>